<comment type="caution">
    <text evidence="2">The sequence shown here is derived from an EMBL/GenBank/DDBJ whole genome shotgun (WGS) entry which is preliminary data.</text>
</comment>
<dbReference type="OrthoDB" id="9789112at2"/>
<keyword evidence="1" id="KW-0812">Transmembrane</keyword>
<dbReference type="Proteomes" id="UP000293347">
    <property type="component" value="Unassembled WGS sequence"/>
</dbReference>
<name>A0A4R0NMT6_9SPHI</name>
<evidence type="ECO:0000313" key="3">
    <source>
        <dbReference type="Proteomes" id="UP000293347"/>
    </source>
</evidence>
<proteinExistence type="predicted"/>
<reference evidence="2 3" key="1">
    <citation type="submission" date="2019-02" db="EMBL/GenBank/DDBJ databases">
        <title>Pedobacter sp. RP-1-14 sp. nov., isolated from Arctic soil.</title>
        <authorList>
            <person name="Dahal R.H."/>
        </authorList>
    </citation>
    <scope>NUCLEOTIDE SEQUENCE [LARGE SCALE GENOMIC DNA]</scope>
    <source>
        <strain evidence="2 3">RP-1-14</strain>
    </source>
</reference>
<protein>
    <submittedName>
        <fullName evidence="2">DUF3267 domain-containing protein</fullName>
    </submittedName>
</protein>
<evidence type="ECO:0000313" key="2">
    <source>
        <dbReference type="EMBL" id="TCD00933.1"/>
    </source>
</evidence>
<dbReference type="EMBL" id="SJSL01000002">
    <property type="protein sequence ID" value="TCD00933.1"/>
    <property type="molecule type" value="Genomic_DNA"/>
</dbReference>
<keyword evidence="1" id="KW-1133">Transmembrane helix</keyword>
<dbReference type="RefSeq" id="WP_131595536.1">
    <property type="nucleotide sequence ID" value="NZ_SJSL01000002.1"/>
</dbReference>
<sequence>MEIKDIAGYRQEELTIDAVKVQVQALLFFIPFAVLFGIPYFLLWSGKLTEESLSATFSNGFWRLGLLLLAYFGGIIVHELIHGATWSLFAKSGFRSIRFGVLWKSLTPYCHCNEPLLMKHYLIGAIMPGIVLGVVPLVYALISGSLGWLTFGLFFSMAAGGDFMLIKLIWSQNFNALIQDHPSKIGCVVYKPIK</sequence>
<keyword evidence="3" id="KW-1185">Reference proteome</keyword>
<feature type="transmembrane region" description="Helical" evidence="1">
    <location>
        <begin position="121"/>
        <end position="142"/>
    </location>
</feature>
<dbReference type="AlphaFoldDB" id="A0A4R0NMT6"/>
<keyword evidence="1" id="KW-0472">Membrane</keyword>
<accession>A0A4R0NMT6</accession>
<feature type="transmembrane region" description="Helical" evidence="1">
    <location>
        <begin position="21"/>
        <end position="44"/>
    </location>
</feature>
<dbReference type="Pfam" id="PF11667">
    <property type="entry name" value="DUF3267"/>
    <property type="match status" value="1"/>
</dbReference>
<gene>
    <name evidence="2" type="ORF">EZ437_09155</name>
</gene>
<dbReference type="InterPro" id="IPR021683">
    <property type="entry name" value="DUF3267"/>
</dbReference>
<feature type="transmembrane region" description="Helical" evidence="1">
    <location>
        <begin position="148"/>
        <end position="170"/>
    </location>
</feature>
<organism evidence="2 3">
    <name type="scientific">Pedobacter psychroterrae</name>
    <dbReference type="NCBI Taxonomy" id="2530453"/>
    <lineage>
        <taxon>Bacteria</taxon>
        <taxon>Pseudomonadati</taxon>
        <taxon>Bacteroidota</taxon>
        <taxon>Sphingobacteriia</taxon>
        <taxon>Sphingobacteriales</taxon>
        <taxon>Sphingobacteriaceae</taxon>
        <taxon>Pedobacter</taxon>
    </lineage>
</organism>
<feature type="transmembrane region" description="Helical" evidence="1">
    <location>
        <begin position="64"/>
        <end position="89"/>
    </location>
</feature>
<evidence type="ECO:0000256" key="1">
    <source>
        <dbReference type="SAM" id="Phobius"/>
    </source>
</evidence>